<evidence type="ECO:0000313" key="14">
    <source>
        <dbReference type="Proteomes" id="UP000066624"/>
    </source>
</evidence>
<feature type="transmembrane region" description="Helical" evidence="12">
    <location>
        <begin position="321"/>
        <end position="343"/>
    </location>
</feature>
<keyword evidence="4 12" id="KW-1003">Cell membrane</keyword>
<dbReference type="GO" id="GO:0009055">
    <property type="term" value="F:electron transfer activity"/>
    <property type="evidence" value="ECO:0007669"/>
    <property type="project" value="UniProtKB-UniRule"/>
</dbReference>
<evidence type="ECO:0000256" key="7">
    <source>
        <dbReference type="ARBA" id="ARBA00022723"/>
    </source>
</evidence>
<dbReference type="KEGG" id="wma:WM2015_1397"/>
<keyword evidence="11 12" id="KW-0472">Membrane</keyword>
<dbReference type="GO" id="GO:0016682">
    <property type="term" value="F:oxidoreductase activity, acting on diphenols and related substances as donors, oxygen as acceptor"/>
    <property type="evidence" value="ECO:0007669"/>
    <property type="project" value="TreeGrafter"/>
</dbReference>
<organism evidence="13 14">
    <name type="scientific">Wenzhouxiangella marina</name>
    <dbReference type="NCBI Taxonomy" id="1579979"/>
    <lineage>
        <taxon>Bacteria</taxon>
        <taxon>Pseudomonadati</taxon>
        <taxon>Pseudomonadota</taxon>
        <taxon>Gammaproteobacteria</taxon>
        <taxon>Chromatiales</taxon>
        <taxon>Wenzhouxiangellaceae</taxon>
        <taxon>Wenzhouxiangella</taxon>
    </lineage>
</organism>
<dbReference type="Pfam" id="PF01654">
    <property type="entry name" value="Cyt_bd_oxida_I"/>
    <property type="match status" value="1"/>
</dbReference>
<evidence type="ECO:0000256" key="9">
    <source>
        <dbReference type="ARBA" id="ARBA00022989"/>
    </source>
</evidence>
<evidence type="ECO:0000256" key="10">
    <source>
        <dbReference type="ARBA" id="ARBA00023004"/>
    </source>
</evidence>
<name>A0A0K0XVP0_9GAMM</name>
<dbReference type="GO" id="GO:0070069">
    <property type="term" value="C:cytochrome complex"/>
    <property type="evidence" value="ECO:0007669"/>
    <property type="project" value="UniProtKB-UniRule"/>
</dbReference>
<keyword evidence="3 12" id="KW-0813">Transport</keyword>
<feature type="transmembrane region" description="Helical" evidence="12">
    <location>
        <begin position="12"/>
        <end position="34"/>
    </location>
</feature>
<feature type="transmembrane region" description="Helical" evidence="12">
    <location>
        <begin position="96"/>
        <end position="118"/>
    </location>
</feature>
<dbReference type="OrthoDB" id="9807042at2"/>
<proteinExistence type="inferred from homology"/>
<keyword evidence="10 12" id="KW-0408">Iron</keyword>
<evidence type="ECO:0000256" key="8">
    <source>
        <dbReference type="ARBA" id="ARBA00022982"/>
    </source>
</evidence>
<dbReference type="GO" id="GO:0019646">
    <property type="term" value="P:aerobic electron transport chain"/>
    <property type="evidence" value="ECO:0007669"/>
    <property type="project" value="InterPro"/>
</dbReference>
<keyword evidence="6 12" id="KW-0812">Transmembrane</keyword>
<feature type="transmembrane region" description="Helical" evidence="12">
    <location>
        <begin position="55"/>
        <end position="76"/>
    </location>
</feature>
<evidence type="ECO:0000256" key="5">
    <source>
        <dbReference type="ARBA" id="ARBA00022617"/>
    </source>
</evidence>
<feature type="transmembrane region" description="Helical" evidence="12">
    <location>
        <begin position="186"/>
        <end position="206"/>
    </location>
</feature>
<dbReference type="STRING" id="1579979.WM2015_1397"/>
<comment type="subcellular location">
    <subcellularLocation>
        <location evidence="12">Cell inner membrane</location>
    </subcellularLocation>
    <subcellularLocation>
        <location evidence="1">Cell membrane</location>
        <topology evidence="1">Multi-pass membrane protein</topology>
    </subcellularLocation>
</comment>
<dbReference type="AlphaFoldDB" id="A0A0K0XVP0"/>
<protein>
    <submittedName>
        <fullName evidence="13">Membrane protein</fullName>
    </submittedName>
</protein>
<evidence type="ECO:0000256" key="2">
    <source>
        <dbReference type="ARBA" id="ARBA00009819"/>
    </source>
</evidence>
<dbReference type="InterPro" id="IPR002585">
    <property type="entry name" value="Cyt-d_ubiquinol_oxidase_su_1"/>
</dbReference>
<dbReference type="Proteomes" id="UP000066624">
    <property type="component" value="Chromosome"/>
</dbReference>
<feature type="transmembrane region" description="Helical" evidence="12">
    <location>
        <begin position="355"/>
        <end position="376"/>
    </location>
</feature>
<keyword evidence="8 12" id="KW-0249">Electron transport</keyword>
<evidence type="ECO:0000256" key="12">
    <source>
        <dbReference type="PIRNR" id="PIRNR006446"/>
    </source>
</evidence>
<evidence type="ECO:0000256" key="1">
    <source>
        <dbReference type="ARBA" id="ARBA00004651"/>
    </source>
</evidence>
<comment type="similarity">
    <text evidence="2 12">Belongs to the cytochrome ubiquinol oxidase subunit 1 family.</text>
</comment>
<dbReference type="GO" id="GO:0005886">
    <property type="term" value="C:plasma membrane"/>
    <property type="evidence" value="ECO:0007669"/>
    <property type="project" value="UniProtKB-SubCell"/>
</dbReference>
<dbReference type="EMBL" id="CP012154">
    <property type="protein sequence ID" value="AKS41769.1"/>
    <property type="molecule type" value="Genomic_DNA"/>
</dbReference>
<dbReference type="GO" id="GO:0046872">
    <property type="term" value="F:metal ion binding"/>
    <property type="evidence" value="ECO:0007669"/>
    <property type="project" value="UniProtKB-UniRule"/>
</dbReference>
<accession>A0A0K0XVP0</accession>
<feature type="transmembrane region" description="Helical" evidence="12">
    <location>
        <begin position="125"/>
        <end position="146"/>
    </location>
</feature>
<sequence>MELDPLLLSRIQFAFVVSFHAIFPVFTIGLASYIAVLEAIAFRTGDPVYQKLSQFWIRIFAIVFGMGVVSGIVMAFQFGTNWSVFAYSSANFLGPVLSYEVVTAFFLEATFLGILLFGRDKVPPGLHLFAACMVAIGTFISSFWILSANSWMHTPAGIEMVDGLVQMTSWREAIFNASLPYRFSHMALASFITGGFVVAGVSAWYLVRGRNPRSSRKALRMCIVMLAVATPLQLLVGDLHGLNTLEHQPIKVAAMEGHWETRQGAPLILFAIPDSEAETNHFEIAIPRLGSLILTHSLDGEVQGLTSVPAEDRPPVGPVFWSFRIMVGLGMLFIFVSLAGAWQLWRGRLFESTRLLKLISLMPPLPFIAVLAGWFVTEIGRQPWIIYGLLRIEDAVTPSLSGWMALATLLGYIAVYAVVFSAGLIYLRRVILAGPDPIEAADDDRAARPKRPWSAVPAGAVELNSQRES</sequence>
<dbReference type="PANTHER" id="PTHR30365">
    <property type="entry name" value="CYTOCHROME D UBIQUINOL OXIDASE"/>
    <property type="match status" value="1"/>
</dbReference>
<keyword evidence="5 12" id="KW-0349">Heme</keyword>
<evidence type="ECO:0000256" key="11">
    <source>
        <dbReference type="ARBA" id="ARBA00023136"/>
    </source>
</evidence>
<feature type="transmembrane region" description="Helical" evidence="12">
    <location>
        <begin position="403"/>
        <end position="427"/>
    </location>
</feature>
<keyword evidence="9 12" id="KW-1133">Transmembrane helix</keyword>
<evidence type="ECO:0000256" key="4">
    <source>
        <dbReference type="ARBA" id="ARBA00022475"/>
    </source>
</evidence>
<dbReference type="RefSeq" id="WP_049725386.1">
    <property type="nucleotide sequence ID" value="NZ_CP012154.1"/>
</dbReference>
<evidence type="ECO:0000313" key="13">
    <source>
        <dbReference type="EMBL" id="AKS41769.1"/>
    </source>
</evidence>
<feature type="transmembrane region" description="Helical" evidence="12">
    <location>
        <begin position="218"/>
        <end position="236"/>
    </location>
</feature>
<dbReference type="PANTHER" id="PTHR30365:SF14">
    <property type="entry name" value="CYTOCHROME BD MENAQUINOL OXIDASE SUBUNIT I-RELATED"/>
    <property type="match status" value="1"/>
</dbReference>
<dbReference type="PIRSF" id="PIRSF006446">
    <property type="entry name" value="Cyt_quinol_oxidase_1"/>
    <property type="match status" value="1"/>
</dbReference>
<reference evidence="13 14" key="1">
    <citation type="submission" date="2015-07" db="EMBL/GenBank/DDBJ databases">
        <authorList>
            <person name="Noorani M."/>
        </authorList>
    </citation>
    <scope>NUCLEOTIDE SEQUENCE [LARGE SCALE GENOMIC DNA]</scope>
    <source>
        <strain evidence="13 14">KCTC 42284</strain>
    </source>
</reference>
<evidence type="ECO:0000256" key="6">
    <source>
        <dbReference type="ARBA" id="ARBA00022692"/>
    </source>
</evidence>
<evidence type="ECO:0000256" key="3">
    <source>
        <dbReference type="ARBA" id="ARBA00022448"/>
    </source>
</evidence>
<dbReference type="GO" id="GO:0020037">
    <property type="term" value="F:heme binding"/>
    <property type="evidence" value="ECO:0007669"/>
    <property type="project" value="TreeGrafter"/>
</dbReference>
<keyword evidence="7 12" id="KW-0479">Metal-binding</keyword>
<keyword evidence="14" id="KW-1185">Reference proteome</keyword>
<gene>
    <name evidence="13" type="ORF">WM2015_1397</name>
</gene>
<dbReference type="PATRIC" id="fig|1579979.3.peg.1433"/>